<dbReference type="AlphaFoldDB" id="A0A1V4HP30"/>
<accession>A0A1V4HP30</accession>
<evidence type="ECO:0000313" key="2">
    <source>
        <dbReference type="Proteomes" id="UP000190626"/>
    </source>
</evidence>
<comment type="caution">
    <text evidence="1">The sequence shown here is derived from an EMBL/GenBank/DDBJ whole genome shotgun (WGS) entry which is preliminary data.</text>
</comment>
<sequence length="75" mass="7938">MVWALRLPFSQAQRRVGTFCAPRLLFGLARLVLGGFWLDFGFETAFFAGSAAGGCFLCAETAFLAGSAGSWGVLA</sequence>
<organism evidence="1 2">
    <name type="scientific">Paenibacillus ferrarius</name>
    <dbReference type="NCBI Taxonomy" id="1469647"/>
    <lineage>
        <taxon>Bacteria</taxon>
        <taxon>Bacillati</taxon>
        <taxon>Bacillota</taxon>
        <taxon>Bacilli</taxon>
        <taxon>Bacillales</taxon>
        <taxon>Paenibacillaceae</taxon>
        <taxon>Paenibacillus</taxon>
    </lineage>
</organism>
<evidence type="ECO:0000313" key="1">
    <source>
        <dbReference type="EMBL" id="OPH59679.1"/>
    </source>
</evidence>
<dbReference type="EMBL" id="MBTG01000006">
    <property type="protein sequence ID" value="OPH59679.1"/>
    <property type="molecule type" value="Genomic_DNA"/>
</dbReference>
<dbReference type="Proteomes" id="UP000190626">
    <property type="component" value="Unassembled WGS sequence"/>
</dbReference>
<proteinExistence type="predicted"/>
<name>A0A1V4HP30_9BACL</name>
<reference evidence="2" key="1">
    <citation type="submission" date="2016-07" db="EMBL/GenBank/DDBJ databases">
        <authorList>
            <person name="Florea S."/>
            <person name="Webb J.S."/>
            <person name="Jaromczyk J."/>
            <person name="Schardl C.L."/>
        </authorList>
    </citation>
    <scope>NUCLEOTIDE SEQUENCE [LARGE SCALE GENOMIC DNA]</scope>
    <source>
        <strain evidence="2">CY1</strain>
    </source>
</reference>
<gene>
    <name evidence="1" type="ORF">BC351_19550</name>
</gene>
<protein>
    <submittedName>
        <fullName evidence="1">Uncharacterized protein</fullName>
    </submittedName>
</protein>
<keyword evidence="2" id="KW-1185">Reference proteome</keyword>